<keyword evidence="4" id="KW-1133">Transmembrane helix</keyword>
<feature type="transmembrane region" description="Helical" evidence="4">
    <location>
        <begin position="6"/>
        <end position="23"/>
    </location>
</feature>
<evidence type="ECO:0000259" key="5">
    <source>
        <dbReference type="Pfam" id="PF13407"/>
    </source>
</evidence>
<organism evidence="6 7">
    <name type="scientific">Variimorphobacter saccharofermentans</name>
    <dbReference type="NCBI Taxonomy" id="2755051"/>
    <lineage>
        <taxon>Bacteria</taxon>
        <taxon>Bacillati</taxon>
        <taxon>Bacillota</taxon>
        <taxon>Clostridia</taxon>
        <taxon>Lachnospirales</taxon>
        <taxon>Lachnospiraceae</taxon>
        <taxon>Variimorphobacter</taxon>
    </lineage>
</organism>
<sequence>MKRKRLIIDITVITLMFFLFIIWHQNSMKEKAMVFSNNIAHNKVYLITTDKEYQYWDIVNKGASDMATLVGIKYVWDAPDERNAMKQIEIINKAVETGADAILIAADDPRLISGAVEDAKARGVKIIYVDSPAYEEAITTLATDNYEAGVRAAETLLSIFESRGIEGGSVGIISLPQKANVELRERGFRNTMASDPRFQVLDSTIVPSGTPEDAKTATIELMETNDELVAIFGTNEGASEGLGYANKEKQNQYIAIGFDETTAMMKLLRNGSLDAIVVQNPYTMGYLGMAQAIAAILGKNTGPEYLNTGVKVMTIQ</sequence>
<evidence type="ECO:0000256" key="2">
    <source>
        <dbReference type="ARBA" id="ARBA00007639"/>
    </source>
</evidence>
<dbReference type="Pfam" id="PF13407">
    <property type="entry name" value="Peripla_BP_4"/>
    <property type="match status" value="1"/>
</dbReference>
<dbReference type="Gene3D" id="3.40.50.2300">
    <property type="match status" value="2"/>
</dbReference>
<comment type="similarity">
    <text evidence="2">Belongs to the bacterial solute-binding protein 2 family.</text>
</comment>
<dbReference type="AlphaFoldDB" id="A0A839K3T5"/>
<dbReference type="InterPro" id="IPR028082">
    <property type="entry name" value="Peripla_BP_I"/>
</dbReference>
<dbReference type="EMBL" id="JACEGA010000001">
    <property type="protein sequence ID" value="MBB2184563.1"/>
    <property type="molecule type" value="Genomic_DNA"/>
</dbReference>
<keyword evidence="4" id="KW-0472">Membrane</keyword>
<feature type="domain" description="Periplasmic binding protein" evidence="5">
    <location>
        <begin position="45"/>
        <end position="299"/>
    </location>
</feature>
<protein>
    <submittedName>
        <fullName evidence="6">Substrate-binding domain-containing protein</fullName>
    </submittedName>
</protein>
<dbReference type="Proteomes" id="UP000574276">
    <property type="component" value="Unassembled WGS sequence"/>
</dbReference>
<dbReference type="PANTHER" id="PTHR46847">
    <property type="entry name" value="D-ALLOSE-BINDING PERIPLASMIC PROTEIN-RELATED"/>
    <property type="match status" value="1"/>
</dbReference>
<gene>
    <name evidence="6" type="ORF">H0486_16920</name>
</gene>
<reference evidence="6 7" key="1">
    <citation type="submission" date="2020-07" db="EMBL/GenBank/DDBJ databases">
        <title>Characterization and genome sequencing of isolate MD1, a novel member within the family Lachnospiraceae.</title>
        <authorList>
            <person name="Rettenmaier R."/>
            <person name="Di Bello L."/>
            <person name="Zinser C."/>
            <person name="Scheitz K."/>
            <person name="Liebl W."/>
            <person name="Zverlov V."/>
        </authorList>
    </citation>
    <scope>NUCLEOTIDE SEQUENCE [LARGE SCALE GENOMIC DNA]</scope>
    <source>
        <strain evidence="6 7">MD1</strain>
    </source>
</reference>
<proteinExistence type="inferred from homology"/>
<dbReference type="RefSeq" id="WP_228354126.1">
    <property type="nucleotide sequence ID" value="NZ_JACEGA010000001.1"/>
</dbReference>
<dbReference type="PANTHER" id="PTHR46847:SF1">
    <property type="entry name" value="D-ALLOSE-BINDING PERIPLASMIC PROTEIN-RELATED"/>
    <property type="match status" value="1"/>
</dbReference>
<evidence type="ECO:0000256" key="3">
    <source>
        <dbReference type="ARBA" id="ARBA00022729"/>
    </source>
</evidence>
<dbReference type="GO" id="GO:0030313">
    <property type="term" value="C:cell envelope"/>
    <property type="evidence" value="ECO:0007669"/>
    <property type="project" value="UniProtKB-SubCell"/>
</dbReference>
<evidence type="ECO:0000313" key="6">
    <source>
        <dbReference type="EMBL" id="MBB2184563.1"/>
    </source>
</evidence>
<evidence type="ECO:0000256" key="1">
    <source>
        <dbReference type="ARBA" id="ARBA00004196"/>
    </source>
</evidence>
<keyword evidence="3" id="KW-0732">Signal</keyword>
<dbReference type="SUPFAM" id="SSF53822">
    <property type="entry name" value="Periplasmic binding protein-like I"/>
    <property type="match status" value="1"/>
</dbReference>
<comment type="subcellular location">
    <subcellularLocation>
        <location evidence="1">Cell envelope</location>
    </subcellularLocation>
</comment>
<keyword evidence="4" id="KW-0812">Transmembrane</keyword>
<evidence type="ECO:0000313" key="7">
    <source>
        <dbReference type="Proteomes" id="UP000574276"/>
    </source>
</evidence>
<comment type="caution">
    <text evidence="6">The sequence shown here is derived from an EMBL/GenBank/DDBJ whole genome shotgun (WGS) entry which is preliminary data.</text>
</comment>
<dbReference type="GO" id="GO:0030246">
    <property type="term" value="F:carbohydrate binding"/>
    <property type="evidence" value="ECO:0007669"/>
    <property type="project" value="UniProtKB-ARBA"/>
</dbReference>
<keyword evidence="7" id="KW-1185">Reference proteome</keyword>
<name>A0A839K3T5_9FIRM</name>
<accession>A0A839K3T5</accession>
<evidence type="ECO:0000256" key="4">
    <source>
        <dbReference type="SAM" id="Phobius"/>
    </source>
</evidence>
<dbReference type="InterPro" id="IPR025997">
    <property type="entry name" value="SBP_2_dom"/>
</dbReference>